<reference evidence="4" key="2">
    <citation type="submission" date="2020-11" db="EMBL/GenBank/DDBJ databases">
        <authorList>
            <consortium name="DOE Joint Genome Institute"/>
            <person name="Kuo A."/>
            <person name="Miyauchi S."/>
            <person name="Kiss E."/>
            <person name="Drula E."/>
            <person name="Kohler A."/>
            <person name="Sanchez-Garcia M."/>
            <person name="Andreopoulos B."/>
            <person name="Barry K.W."/>
            <person name="Bonito G."/>
            <person name="Buee M."/>
            <person name="Carver A."/>
            <person name="Chen C."/>
            <person name="Cichocki N."/>
            <person name="Clum A."/>
            <person name="Culley D."/>
            <person name="Crous P.W."/>
            <person name="Fauchery L."/>
            <person name="Girlanda M."/>
            <person name="Hayes R."/>
            <person name="Keri Z."/>
            <person name="Labutti K."/>
            <person name="Lipzen A."/>
            <person name="Lombard V."/>
            <person name="Magnuson J."/>
            <person name="Maillard F."/>
            <person name="Morin E."/>
            <person name="Murat C."/>
            <person name="Nolan M."/>
            <person name="Ohm R."/>
            <person name="Pangilinan J."/>
            <person name="Pereira M."/>
            <person name="Perotto S."/>
            <person name="Peter M."/>
            <person name="Riley R."/>
            <person name="Sitrit Y."/>
            <person name="Stielow B."/>
            <person name="Szollosi G."/>
            <person name="Zifcakova L."/>
            <person name="Stursova M."/>
            <person name="Spatafora J.W."/>
            <person name="Tedersoo L."/>
            <person name="Vaario L.-M."/>
            <person name="Yamada A."/>
            <person name="Yan M."/>
            <person name="Wang P."/>
            <person name="Xu J."/>
            <person name="Bruns T."/>
            <person name="Baldrian P."/>
            <person name="Vilgalys R."/>
            <person name="Henrissat B."/>
            <person name="Grigoriev I.V."/>
            <person name="Hibbett D."/>
            <person name="Nagy L.G."/>
            <person name="Martin F.M."/>
        </authorList>
    </citation>
    <scope>NUCLEOTIDE SEQUENCE</scope>
    <source>
        <strain evidence="4">UH-Tt-Lm1</strain>
    </source>
</reference>
<dbReference type="AlphaFoldDB" id="A0A9P6HA46"/>
<evidence type="ECO:0000259" key="3">
    <source>
        <dbReference type="Pfam" id="PF20153"/>
    </source>
</evidence>
<feature type="compositionally biased region" description="Polar residues" evidence="1">
    <location>
        <begin position="113"/>
        <end position="127"/>
    </location>
</feature>
<evidence type="ECO:0000313" key="5">
    <source>
        <dbReference type="Proteomes" id="UP000736335"/>
    </source>
</evidence>
<keyword evidence="2" id="KW-1133">Transmembrane helix</keyword>
<keyword evidence="2" id="KW-0472">Membrane</keyword>
<feature type="transmembrane region" description="Helical" evidence="2">
    <location>
        <begin position="145"/>
        <end position="165"/>
    </location>
</feature>
<name>A0A9P6HA46_9AGAM</name>
<organism evidence="4 5">
    <name type="scientific">Thelephora terrestris</name>
    <dbReference type="NCBI Taxonomy" id="56493"/>
    <lineage>
        <taxon>Eukaryota</taxon>
        <taxon>Fungi</taxon>
        <taxon>Dikarya</taxon>
        <taxon>Basidiomycota</taxon>
        <taxon>Agaricomycotina</taxon>
        <taxon>Agaricomycetes</taxon>
        <taxon>Thelephorales</taxon>
        <taxon>Thelephoraceae</taxon>
        <taxon>Thelephora</taxon>
    </lineage>
</organism>
<evidence type="ECO:0000313" key="4">
    <source>
        <dbReference type="EMBL" id="KAF9782694.1"/>
    </source>
</evidence>
<evidence type="ECO:0000256" key="1">
    <source>
        <dbReference type="SAM" id="MobiDB-lite"/>
    </source>
</evidence>
<feature type="region of interest" description="Disordered" evidence="1">
    <location>
        <begin position="113"/>
        <end position="135"/>
    </location>
</feature>
<dbReference type="EMBL" id="WIUZ02000011">
    <property type="protein sequence ID" value="KAF9782694.1"/>
    <property type="molecule type" value="Genomic_DNA"/>
</dbReference>
<reference evidence="4" key="1">
    <citation type="journal article" date="2020" name="Nat. Commun.">
        <title>Large-scale genome sequencing of mycorrhizal fungi provides insights into the early evolution of symbiotic traits.</title>
        <authorList>
            <person name="Miyauchi S."/>
            <person name="Kiss E."/>
            <person name="Kuo A."/>
            <person name="Drula E."/>
            <person name="Kohler A."/>
            <person name="Sanchez-Garcia M."/>
            <person name="Morin E."/>
            <person name="Andreopoulos B."/>
            <person name="Barry K.W."/>
            <person name="Bonito G."/>
            <person name="Buee M."/>
            <person name="Carver A."/>
            <person name="Chen C."/>
            <person name="Cichocki N."/>
            <person name="Clum A."/>
            <person name="Culley D."/>
            <person name="Crous P.W."/>
            <person name="Fauchery L."/>
            <person name="Girlanda M."/>
            <person name="Hayes R.D."/>
            <person name="Keri Z."/>
            <person name="LaButti K."/>
            <person name="Lipzen A."/>
            <person name="Lombard V."/>
            <person name="Magnuson J."/>
            <person name="Maillard F."/>
            <person name="Murat C."/>
            <person name="Nolan M."/>
            <person name="Ohm R.A."/>
            <person name="Pangilinan J."/>
            <person name="Pereira M.F."/>
            <person name="Perotto S."/>
            <person name="Peter M."/>
            <person name="Pfister S."/>
            <person name="Riley R."/>
            <person name="Sitrit Y."/>
            <person name="Stielow J.B."/>
            <person name="Szollosi G."/>
            <person name="Zifcakova L."/>
            <person name="Stursova M."/>
            <person name="Spatafora J.W."/>
            <person name="Tedersoo L."/>
            <person name="Vaario L.M."/>
            <person name="Yamada A."/>
            <person name="Yan M."/>
            <person name="Wang P."/>
            <person name="Xu J."/>
            <person name="Bruns T."/>
            <person name="Baldrian P."/>
            <person name="Vilgalys R."/>
            <person name="Dunand C."/>
            <person name="Henrissat B."/>
            <person name="Grigoriev I.V."/>
            <person name="Hibbett D."/>
            <person name="Nagy L.G."/>
            <person name="Martin F.M."/>
        </authorList>
    </citation>
    <scope>NUCLEOTIDE SEQUENCE</scope>
    <source>
        <strain evidence="4">UH-Tt-Lm1</strain>
    </source>
</reference>
<protein>
    <recommendedName>
        <fullName evidence="3">DUF6535 domain-containing protein</fullName>
    </recommendedName>
</protein>
<gene>
    <name evidence="4" type="ORF">BJ322DRAFT_1142987</name>
</gene>
<sequence length="169" mass="18837">MTESDRLDETLHALRLTLERLAAANDPPEVDPRRHFYKMFNREADEYDKDFHRKSHDDLNTTLIFAGLFSAVASAFIVDIQQELRPNYNQMSFTVLKTMLDVTSEILNQLNTTSGIPNRSNPTQGILSQPDVPVPSGPSASTVQVQSILFASLASALLAAFLAMLGKQW</sequence>
<dbReference type="InterPro" id="IPR045338">
    <property type="entry name" value="DUF6535"/>
</dbReference>
<proteinExistence type="predicted"/>
<accession>A0A9P6HA46</accession>
<feature type="non-terminal residue" evidence="4">
    <location>
        <position position="1"/>
    </location>
</feature>
<feature type="domain" description="DUF6535" evidence="3">
    <location>
        <begin position="39"/>
        <end position="169"/>
    </location>
</feature>
<dbReference type="Proteomes" id="UP000736335">
    <property type="component" value="Unassembled WGS sequence"/>
</dbReference>
<keyword evidence="2" id="KW-0812">Transmembrane</keyword>
<feature type="transmembrane region" description="Helical" evidence="2">
    <location>
        <begin position="59"/>
        <end position="78"/>
    </location>
</feature>
<keyword evidence="5" id="KW-1185">Reference proteome</keyword>
<dbReference type="Pfam" id="PF20153">
    <property type="entry name" value="DUF6535"/>
    <property type="match status" value="1"/>
</dbReference>
<evidence type="ECO:0000256" key="2">
    <source>
        <dbReference type="SAM" id="Phobius"/>
    </source>
</evidence>
<comment type="caution">
    <text evidence="4">The sequence shown here is derived from an EMBL/GenBank/DDBJ whole genome shotgun (WGS) entry which is preliminary data.</text>
</comment>